<keyword evidence="3" id="KW-1185">Reference proteome</keyword>
<feature type="compositionally biased region" description="Low complexity" evidence="1">
    <location>
        <begin position="421"/>
        <end position="430"/>
    </location>
</feature>
<proteinExistence type="predicted"/>
<reference evidence="2 3" key="1">
    <citation type="submission" date="2023-08" db="EMBL/GenBank/DDBJ databases">
        <authorList>
            <person name="Girao M."/>
            <person name="Carvalho M.F."/>
        </authorList>
    </citation>
    <scope>NUCLEOTIDE SEQUENCE [LARGE SCALE GENOMIC DNA]</scope>
    <source>
        <strain evidence="2 3">CT-R113</strain>
    </source>
</reference>
<dbReference type="RefSeq" id="WP_330091813.1">
    <property type="nucleotide sequence ID" value="NZ_JAUZMY010000010.1"/>
</dbReference>
<dbReference type="EMBL" id="JAUZMY010000010">
    <property type="protein sequence ID" value="MEE2038023.1"/>
    <property type="molecule type" value="Genomic_DNA"/>
</dbReference>
<protein>
    <submittedName>
        <fullName evidence="2">Uncharacterized protein</fullName>
    </submittedName>
</protein>
<accession>A0ABU7K714</accession>
<dbReference type="Proteomes" id="UP001356095">
    <property type="component" value="Unassembled WGS sequence"/>
</dbReference>
<feature type="region of interest" description="Disordered" evidence="1">
    <location>
        <begin position="402"/>
        <end position="435"/>
    </location>
</feature>
<organism evidence="2 3">
    <name type="scientific">Nocardiopsis codii</name>
    <dbReference type="NCBI Taxonomy" id="3065942"/>
    <lineage>
        <taxon>Bacteria</taxon>
        <taxon>Bacillati</taxon>
        <taxon>Actinomycetota</taxon>
        <taxon>Actinomycetes</taxon>
        <taxon>Streptosporangiales</taxon>
        <taxon>Nocardiopsidaceae</taxon>
        <taxon>Nocardiopsis</taxon>
    </lineage>
</organism>
<gene>
    <name evidence="2" type="ORF">Q8791_12430</name>
</gene>
<evidence type="ECO:0000256" key="1">
    <source>
        <dbReference type="SAM" id="MobiDB-lite"/>
    </source>
</evidence>
<evidence type="ECO:0000313" key="3">
    <source>
        <dbReference type="Proteomes" id="UP001356095"/>
    </source>
</evidence>
<evidence type="ECO:0000313" key="2">
    <source>
        <dbReference type="EMBL" id="MEE2038023.1"/>
    </source>
</evidence>
<sequence length="448" mass="45652">MTGIEVRAEEGGVSVTVEGRGRAPAFGRSVLDAAGALLTWPDITGRGSDGTGAVRPGTSGGAVLPDAFVDSVSDAQTWLWAVYGAGVARAVDACATGRARTLRTSADPGALAHDLHRLATGHWAARWWPASHLDGIPALDADLLGLELAALTHRCQQVWDADRDPAAELVLEHRAGIAPLIGWWRADPYAVADVLAAVRAVADDAGLDGDDLDELAAPAAPEGVRAPADPYAPPPGTAARAGVIAPHWPRALPDSHALAAAGGVAGLPPGARLIARGTGTNDWCRHPPGFVDASEEAVTWTAFAHGSRRAVRVSAVAGAARPAPGVRPVAEVGADGAAPARARCERTADTWTGVVDTALPDTAAPALDVQVVLPGFDPGPQHPDAARRTREGLRALARRRLAAAAPPGSGHGSNGAVRSEGPGAPDGAGPDPAPFLAEVVAAHIEEDF</sequence>
<name>A0ABU7K714_9ACTN</name>
<comment type="caution">
    <text evidence="2">The sequence shown here is derived from an EMBL/GenBank/DDBJ whole genome shotgun (WGS) entry which is preliminary data.</text>
</comment>